<dbReference type="AlphaFoldDB" id="A0A928KRW6"/>
<dbReference type="GO" id="GO:0005829">
    <property type="term" value="C:cytosol"/>
    <property type="evidence" value="ECO:0007669"/>
    <property type="project" value="TreeGrafter"/>
</dbReference>
<dbReference type="PANTHER" id="PTHR34986:SF1">
    <property type="entry name" value="PROTEIN YIAL"/>
    <property type="match status" value="1"/>
</dbReference>
<evidence type="ECO:0000313" key="1">
    <source>
        <dbReference type="EMBL" id="MBE6833573.1"/>
    </source>
</evidence>
<dbReference type="Proteomes" id="UP000754750">
    <property type="component" value="Unassembled WGS sequence"/>
</dbReference>
<dbReference type="InterPro" id="IPR004375">
    <property type="entry name" value="NanQ/TabA/YiaL"/>
</dbReference>
<gene>
    <name evidence="1" type="ORF">E7512_08345</name>
</gene>
<dbReference type="Gene3D" id="2.60.120.370">
    <property type="entry name" value="YhcH/YjgK/YiaL"/>
    <property type="match status" value="1"/>
</dbReference>
<reference evidence="1" key="1">
    <citation type="submission" date="2019-04" db="EMBL/GenBank/DDBJ databases">
        <title>Evolution of Biomass-Degrading Anaerobic Consortia Revealed by Metagenomics.</title>
        <authorList>
            <person name="Peng X."/>
        </authorList>
    </citation>
    <scope>NUCLEOTIDE SEQUENCE</scope>
    <source>
        <strain evidence="1">SIG551</strain>
    </source>
</reference>
<comment type="caution">
    <text evidence="1">The sequence shown here is derived from an EMBL/GenBank/DDBJ whole genome shotgun (WGS) entry which is preliminary data.</text>
</comment>
<dbReference type="NCBIfam" id="TIGR00022">
    <property type="entry name" value="YhcH/YjgK/YiaL family protein"/>
    <property type="match status" value="1"/>
</dbReference>
<evidence type="ECO:0000313" key="2">
    <source>
        <dbReference type="Proteomes" id="UP000754750"/>
    </source>
</evidence>
<dbReference type="Pfam" id="PF04074">
    <property type="entry name" value="DUF386"/>
    <property type="match status" value="1"/>
</dbReference>
<dbReference type="InterPro" id="IPR037012">
    <property type="entry name" value="NanQ/TabA/YiaL_sf"/>
</dbReference>
<organism evidence="1 2">
    <name type="scientific">Faecalispora sporosphaeroides</name>
    <dbReference type="NCBI Taxonomy" id="1549"/>
    <lineage>
        <taxon>Bacteria</taxon>
        <taxon>Bacillati</taxon>
        <taxon>Bacillota</taxon>
        <taxon>Clostridia</taxon>
        <taxon>Eubacteriales</taxon>
        <taxon>Oscillospiraceae</taxon>
        <taxon>Faecalispora</taxon>
    </lineage>
</organism>
<proteinExistence type="predicted"/>
<sequence>MIYDHCGSLLSYRGQSPLFDLALRYLERTDLAALEPGKYPIDGDAVFVLIQSPRTRSRAEGRWESHRRYIDIQSLLSGSERIGIQSNESLTVEEPYDSGRDIAFYRDNGQGFFVPMAPGNFVVCFPQDAHMPLVCADAPEQIKKAVIKIRIPEGKS</sequence>
<dbReference type="SUPFAM" id="SSF51197">
    <property type="entry name" value="Clavaminate synthase-like"/>
    <property type="match status" value="1"/>
</dbReference>
<name>A0A928KRW6_9FIRM</name>
<dbReference type="RefSeq" id="WP_326840411.1">
    <property type="nucleotide sequence ID" value="NZ_SVNY01000003.1"/>
</dbReference>
<accession>A0A928KRW6</accession>
<dbReference type="EMBL" id="SVNY01000003">
    <property type="protein sequence ID" value="MBE6833573.1"/>
    <property type="molecule type" value="Genomic_DNA"/>
</dbReference>
<dbReference type="PANTHER" id="PTHR34986">
    <property type="entry name" value="EVOLVED BETA-GALACTOSIDASE SUBUNIT BETA"/>
    <property type="match status" value="1"/>
</dbReference>
<protein>
    <submittedName>
        <fullName evidence="1">DUF386 domain-containing protein</fullName>
    </submittedName>
</protein>